<accession>A0A9W6UHM2</accession>
<gene>
    <name evidence="3" type="ORF">Nans01_11250</name>
</gene>
<dbReference type="Proteomes" id="UP001165092">
    <property type="component" value="Unassembled WGS sequence"/>
</dbReference>
<keyword evidence="4" id="KW-1185">Reference proteome</keyword>
<dbReference type="InterPro" id="IPR051453">
    <property type="entry name" value="MBL_Glyoxalase_II"/>
</dbReference>
<dbReference type="Pfam" id="PF00753">
    <property type="entry name" value="Lactamase_B"/>
    <property type="match status" value="1"/>
</dbReference>
<protein>
    <recommendedName>
        <fullName evidence="2">Metallo-beta-lactamase domain-containing protein</fullName>
    </recommendedName>
</protein>
<evidence type="ECO:0000313" key="4">
    <source>
        <dbReference type="Proteomes" id="UP001165092"/>
    </source>
</evidence>
<dbReference type="PANTHER" id="PTHR46233">
    <property type="entry name" value="HYDROXYACYLGLUTATHIONE HYDROLASE GLOC"/>
    <property type="match status" value="1"/>
</dbReference>
<dbReference type="SUPFAM" id="SSF56281">
    <property type="entry name" value="Metallo-hydrolase/oxidoreductase"/>
    <property type="match status" value="1"/>
</dbReference>
<evidence type="ECO:0000313" key="3">
    <source>
        <dbReference type="EMBL" id="GLU46774.1"/>
    </source>
</evidence>
<proteinExistence type="predicted"/>
<reference evidence="3" key="1">
    <citation type="submission" date="2023-02" db="EMBL/GenBank/DDBJ databases">
        <title>Nocardiopsis ansamitocini NBRC 112285.</title>
        <authorList>
            <person name="Ichikawa N."/>
            <person name="Sato H."/>
            <person name="Tonouchi N."/>
        </authorList>
    </citation>
    <scope>NUCLEOTIDE SEQUENCE</scope>
    <source>
        <strain evidence="3">NBRC 112285</strain>
    </source>
</reference>
<comment type="caution">
    <text evidence="3">The sequence shown here is derived from an EMBL/GenBank/DDBJ whole genome shotgun (WGS) entry which is preliminary data.</text>
</comment>
<dbReference type="CDD" id="cd06262">
    <property type="entry name" value="metallo-hydrolase-like_MBL-fold"/>
    <property type="match status" value="1"/>
</dbReference>
<name>A0A9W6UHM2_9ACTN</name>
<dbReference type="EMBL" id="BSQG01000001">
    <property type="protein sequence ID" value="GLU46774.1"/>
    <property type="molecule type" value="Genomic_DNA"/>
</dbReference>
<evidence type="ECO:0000256" key="1">
    <source>
        <dbReference type="SAM" id="MobiDB-lite"/>
    </source>
</evidence>
<dbReference type="InterPro" id="IPR001279">
    <property type="entry name" value="Metallo-B-lactamas"/>
</dbReference>
<dbReference type="PANTHER" id="PTHR46233:SF4">
    <property type="entry name" value="METALLO-BETA-LACTAMASE DOMAIN-CONTAINING PROTEIN"/>
    <property type="match status" value="1"/>
</dbReference>
<sequence length="290" mass="30589">MFWKRKAKKTDEAGADGASTVADESVTEGTEQKSSSVEPAAEGGVDAVEKDVPTSEGAEETAPGTGADEEAAVQPAAEHADGKGVQRLQTAGILDVDGEEHSVVTNTWILQADDEGVIVIDPAEDAKAILEAVGDREIYLVACTNGYRPHIGGAIEVAERDDAPIALHPRELRNWRRMHGAEHRPDIEAEGGGRLAIGDFEMEILATPGTSPGSLSYYFPELGVVCSGDSLLKGELGTVGEGYIDYTTQLASVGEELLALPSDTRVLPARGEETTVAAESKNFDSWVTGE</sequence>
<dbReference type="AlphaFoldDB" id="A0A9W6UHM2"/>
<dbReference type="SMART" id="SM00849">
    <property type="entry name" value="Lactamase_B"/>
    <property type="match status" value="1"/>
</dbReference>
<organism evidence="3 4">
    <name type="scientific">Nocardiopsis ansamitocini</name>
    <dbReference type="NCBI Taxonomy" id="1670832"/>
    <lineage>
        <taxon>Bacteria</taxon>
        <taxon>Bacillati</taxon>
        <taxon>Actinomycetota</taxon>
        <taxon>Actinomycetes</taxon>
        <taxon>Streptosporangiales</taxon>
        <taxon>Nocardiopsidaceae</taxon>
        <taxon>Nocardiopsis</taxon>
    </lineage>
</organism>
<feature type="domain" description="Metallo-beta-lactamase" evidence="2">
    <location>
        <begin position="104"/>
        <end position="270"/>
    </location>
</feature>
<evidence type="ECO:0000259" key="2">
    <source>
        <dbReference type="SMART" id="SM00849"/>
    </source>
</evidence>
<dbReference type="Gene3D" id="3.60.15.10">
    <property type="entry name" value="Ribonuclease Z/Hydroxyacylglutathione hydrolase-like"/>
    <property type="match status" value="1"/>
</dbReference>
<feature type="region of interest" description="Disordered" evidence="1">
    <location>
        <begin position="1"/>
        <end position="70"/>
    </location>
</feature>
<dbReference type="InterPro" id="IPR036866">
    <property type="entry name" value="RibonucZ/Hydroxyglut_hydro"/>
</dbReference>
<feature type="compositionally biased region" description="Polar residues" evidence="1">
    <location>
        <begin position="27"/>
        <end position="37"/>
    </location>
</feature>